<dbReference type="EnsemblPlants" id="LPERR04G24960.1">
    <property type="protein sequence ID" value="LPERR04G24960.1"/>
    <property type="gene ID" value="LPERR04G24960"/>
</dbReference>
<evidence type="ECO:0000313" key="2">
    <source>
        <dbReference type="Proteomes" id="UP000032180"/>
    </source>
</evidence>
<reference evidence="1 2" key="1">
    <citation type="submission" date="2012-08" db="EMBL/GenBank/DDBJ databases">
        <title>Oryza genome evolution.</title>
        <authorList>
            <person name="Wing R.A."/>
        </authorList>
    </citation>
    <scope>NUCLEOTIDE SEQUENCE</scope>
</reference>
<reference evidence="2" key="2">
    <citation type="submission" date="2013-12" db="EMBL/GenBank/DDBJ databases">
        <authorList>
            <person name="Yu Y."/>
            <person name="Lee S."/>
            <person name="de Baynast K."/>
            <person name="Wissotski M."/>
            <person name="Liu L."/>
            <person name="Talag J."/>
            <person name="Goicoechea J."/>
            <person name="Angelova A."/>
            <person name="Jetty R."/>
            <person name="Kudrna D."/>
            <person name="Golser W."/>
            <person name="Rivera L."/>
            <person name="Zhang J."/>
            <person name="Wing R."/>
        </authorList>
    </citation>
    <scope>NUCLEOTIDE SEQUENCE</scope>
</reference>
<dbReference type="AlphaFoldDB" id="A0A0D9WB43"/>
<dbReference type="Proteomes" id="UP000032180">
    <property type="component" value="Chromosome 4"/>
</dbReference>
<reference evidence="1" key="3">
    <citation type="submission" date="2015-04" db="UniProtKB">
        <authorList>
            <consortium name="EnsemblPlants"/>
        </authorList>
    </citation>
    <scope>IDENTIFICATION</scope>
</reference>
<dbReference type="HOGENOM" id="CLU_1818612_0_0_1"/>
<dbReference type="Gramene" id="LPERR04G24960.1">
    <property type="protein sequence ID" value="LPERR04G24960.1"/>
    <property type="gene ID" value="LPERR04G24960"/>
</dbReference>
<protein>
    <submittedName>
        <fullName evidence="1">Uncharacterized protein</fullName>
    </submittedName>
</protein>
<keyword evidence="2" id="KW-1185">Reference proteome</keyword>
<proteinExistence type="predicted"/>
<evidence type="ECO:0000313" key="1">
    <source>
        <dbReference type="EnsemblPlants" id="LPERR04G24960.1"/>
    </source>
</evidence>
<organism evidence="1 2">
    <name type="scientific">Leersia perrieri</name>
    <dbReference type="NCBI Taxonomy" id="77586"/>
    <lineage>
        <taxon>Eukaryota</taxon>
        <taxon>Viridiplantae</taxon>
        <taxon>Streptophyta</taxon>
        <taxon>Embryophyta</taxon>
        <taxon>Tracheophyta</taxon>
        <taxon>Spermatophyta</taxon>
        <taxon>Magnoliopsida</taxon>
        <taxon>Liliopsida</taxon>
        <taxon>Poales</taxon>
        <taxon>Poaceae</taxon>
        <taxon>BOP clade</taxon>
        <taxon>Oryzoideae</taxon>
        <taxon>Oryzeae</taxon>
        <taxon>Oryzinae</taxon>
        <taxon>Leersia</taxon>
    </lineage>
</organism>
<name>A0A0D9WB43_9ORYZ</name>
<sequence length="142" mass="15717">MEETHSIASIHDLRTVIRGSDRSTNLLFSVAEDAALDDSRRIWEAVSMASGHGRLDNLDILIGKEDARRLVVGRLLQVRAWSKFVGDQLQEVEEGIKLVESRMEGAGPGLPRGFKSTKLIGPDLYLDTDILEDIKVSEITST</sequence>
<accession>A0A0D9WB43</accession>